<organism evidence="1 2">
    <name type="scientific">Emticicia aquatilis</name>
    <dbReference type="NCBI Taxonomy" id="1537369"/>
    <lineage>
        <taxon>Bacteria</taxon>
        <taxon>Pseudomonadati</taxon>
        <taxon>Bacteroidota</taxon>
        <taxon>Cytophagia</taxon>
        <taxon>Cytophagales</taxon>
        <taxon>Leadbetterellaceae</taxon>
        <taxon>Emticicia</taxon>
    </lineage>
</organism>
<reference evidence="1" key="2">
    <citation type="submission" date="2020-09" db="EMBL/GenBank/DDBJ databases">
        <authorList>
            <person name="Sun Q."/>
            <person name="Zhou Y."/>
        </authorList>
    </citation>
    <scope>NUCLEOTIDE SEQUENCE</scope>
    <source>
        <strain evidence="1">CGMCC 1.15958</strain>
    </source>
</reference>
<protein>
    <submittedName>
        <fullName evidence="1">Uncharacterized protein</fullName>
    </submittedName>
</protein>
<keyword evidence="2" id="KW-1185">Reference proteome</keyword>
<evidence type="ECO:0000313" key="1">
    <source>
        <dbReference type="EMBL" id="GGD44947.1"/>
    </source>
</evidence>
<sequence>MSKFDDFMAIYQDIDLIDIQSSIFEVLSEMGIPADSDDTDGIVTGLFARGYVVVPVKEVRNG</sequence>
<name>A0A916YGX7_9BACT</name>
<reference evidence="1" key="1">
    <citation type="journal article" date="2014" name="Int. J. Syst. Evol. Microbiol.">
        <title>Complete genome sequence of Corynebacterium casei LMG S-19264T (=DSM 44701T), isolated from a smear-ripened cheese.</title>
        <authorList>
            <consortium name="US DOE Joint Genome Institute (JGI-PGF)"/>
            <person name="Walter F."/>
            <person name="Albersmeier A."/>
            <person name="Kalinowski J."/>
            <person name="Ruckert C."/>
        </authorList>
    </citation>
    <scope>NUCLEOTIDE SEQUENCE</scope>
    <source>
        <strain evidence="1">CGMCC 1.15958</strain>
    </source>
</reference>
<evidence type="ECO:0000313" key="2">
    <source>
        <dbReference type="Proteomes" id="UP000609064"/>
    </source>
</evidence>
<dbReference type="Proteomes" id="UP000609064">
    <property type="component" value="Unassembled WGS sequence"/>
</dbReference>
<comment type="caution">
    <text evidence="1">The sequence shown here is derived from an EMBL/GenBank/DDBJ whole genome shotgun (WGS) entry which is preliminary data.</text>
</comment>
<accession>A0A916YGX7</accession>
<dbReference type="RefSeq" id="WP_188764550.1">
    <property type="nucleotide sequence ID" value="NZ_BMKK01000001.1"/>
</dbReference>
<proteinExistence type="predicted"/>
<gene>
    <name evidence="1" type="ORF">GCM10011514_06210</name>
</gene>
<dbReference type="AlphaFoldDB" id="A0A916YGX7"/>
<dbReference type="EMBL" id="BMKK01000001">
    <property type="protein sequence ID" value="GGD44947.1"/>
    <property type="molecule type" value="Genomic_DNA"/>
</dbReference>